<feature type="region of interest" description="Disordered" evidence="1">
    <location>
        <begin position="9"/>
        <end position="119"/>
    </location>
</feature>
<reference evidence="2" key="1">
    <citation type="submission" date="2022-01" db="EMBL/GenBank/DDBJ databases">
        <title>Genome Sequence Resource for Two Populations of Ditylenchus destructor, the Migratory Endoparasitic Phytonematode.</title>
        <authorList>
            <person name="Zhang H."/>
            <person name="Lin R."/>
            <person name="Xie B."/>
        </authorList>
    </citation>
    <scope>NUCLEOTIDE SEQUENCE</scope>
    <source>
        <strain evidence="2">BazhouSP</strain>
    </source>
</reference>
<name>A0AAD4NFF6_9BILA</name>
<comment type="caution">
    <text evidence="2">The sequence shown here is derived from an EMBL/GenBank/DDBJ whole genome shotgun (WGS) entry which is preliminary data.</text>
</comment>
<dbReference type="Proteomes" id="UP001201812">
    <property type="component" value="Unassembled WGS sequence"/>
</dbReference>
<feature type="compositionally biased region" description="Basic and acidic residues" evidence="1">
    <location>
        <begin position="72"/>
        <end position="87"/>
    </location>
</feature>
<proteinExistence type="predicted"/>
<feature type="compositionally biased region" description="Basic and acidic residues" evidence="1">
    <location>
        <begin position="13"/>
        <end position="46"/>
    </location>
</feature>
<evidence type="ECO:0000256" key="1">
    <source>
        <dbReference type="SAM" id="MobiDB-lite"/>
    </source>
</evidence>
<evidence type="ECO:0000313" key="2">
    <source>
        <dbReference type="EMBL" id="KAI1723512.1"/>
    </source>
</evidence>
<evidence type="ECO:0000313" key="3">
    <source>
        <dbReference type="Proteomes" id="UP001201812"/>
    </source>
</evidence>
<sequence length="179" mass="20620">MFLIAKIVRGRRLLHELEQEEKEKAKEKERERDREREREQQSKRDSTVAGSGRNRSKSGVGMSAGTDSQTFNEDRERKETDADKSTEQRPATPTPSTADASETKVTPAGGLRRRKTWTSAHLSTTWAPARRLTARLSIRHPRLQDRRISPIPLQKASTLIHRLSYQWRRSSQQPPQQIL</sequence>
<dbReference type="EMBL" id="JAKKPZ010000003">
    <property type="protein sequence ID" value="KAI1723512.1"/>
    <property type="molecule type" value="Genomic_DNA"/>
</dbReference>
<organism evidence="2 3">
    <name type="scientific">Ditylenchus destructor</name>
    <dbReference type="NCBI Taxonomy" id="166010"/>
    <lineage>
        <taxon>Eukaryota</taxon>
        <taxon>Metazoa</taxon>
        <taxon>Ecdysozoa</taxon>
        <taxon>Nematoda</taxon>
        <taxon>Chromadorea</taxon>
        <taxon>Rhabditida</taxon>
        <taxon>Tylenchina</taxon>
        <taxon>Tylenchomorpha</taxon>
        <taxon>Sphaerularioidea</taxon>
        <taxon>Anguinidae</taxon>
        <taxon>Anguininae</taxon>
        <taxon>Ditylenchus</taxon>
    </lineage>
</organism>
<feature type="compositionally biased region" description="Polar residues" evidence="1">
    <location>
        <begin position="88"/>
        <end position="104"/>
    </location>
</feature>
<gene>
    <name evidence="2" type="ORF">DdX_03673</name>
</gene>
<keyword evidence="3" id="KW-1185">Reference proteome</keyword>
<accession>A0AAD4NFF6</accession>
<dbReference type="AlphaFoldDB" id="A0AAD4NFF6"/>
<protein>
    <submittedName>
        <fullName evidence="2">Uncharacterized protein</fullName>
    </submittedName>
</protein>